<protein>
    <submittedName>
        <fullName evidence="5">Hydroxymethylglutaryl-CoA lyase</fullName>
    </submittedName>
</protein>
<evidence type="ECO:0000313" key="6">
    <source>
        <dbReference type="Proteomes" id="UP001247754"/>
    </source>
</evidence>
<keyword evidence="6" id="KW-1185">Reference proteome</keyword>
<sequence>MAEHVDIVEVGPRDGFQGIGPFIPTERKIDFLRRLYATGLRRIEIGSIVSPAALPQLADTPDLLAACADLPGIVPQILVPTEKHGLKALQAGSDFLAFVLSVSESHNRNNVRRAPMDSAAEYGRLCAAMPEGADMRLNIATAFDCPFDGRVAEDDVIALLDVLVPMRPGAEVCLCDTTGRAAPDHVMSLFRRAMARYPQVTRWALHAHDTYGLGLANVHAAWLCGIRVFDASFAGLGGCPFAPGATGNVATEDLVWMFDRMGVHSGIDLGALVPVACDGAVIPGGLSGGRVRAALTAKG</sequence>
<evidence type="ECO:0000313" key="5">
    <source>
        <dbReference type="EMBL" id="MDR5651195.1"/>
    </source>
</evidence>
<accession>A0ABU1F2V4</accession>
<dbReference type="InterPro" id="IPR000891">
    <property type="entry name" value="PYR_CT"/>
</dbReference>
<dbReference type="EMBL" id="JAVKPH010000001">
    <property type="protein sequence ID" value="MDR5651195.1"/>
    <property type="molecule type" value="Genomic_DNA"/>
</dbReference>
<keyword evidence="2" id="KW-0479">Metal-binding</keyword>
<evidence type="ECO:0000256" key="2">
    <source>
        <dbReference type="ARBA" id="ARBA00022723"/>
    </source>
</evidence>
<organism evidence="5 6">
    <name type="scientific">Ruixingdingia sedimenti</name>
    <dbReference type="NCBI Taxonomy" id="3073604"/>
    <lineage>
        <taxon>Bacteria</taxon>
        <taxon>Pseudomonadati</taxon>
        <taxon>Pseudomonadota</taxon>
        <taxon>Alphaproteobacteria</taxon>
        <taxon>Rhodobacterales</taxon>
        <taxon>Paracoccaceae</taxon>
        <taxon>Ruixingdingia</taxon>
    </lineage>
</organism>
<dbReference type="Proteomes" id="UP001247754">
    <property type="component" value="Unassembled WGS sequence"/>
</dbReference>
<evidence type="ECO:0000259" key="4">
    <source>
        <dbReference type="PROSITE" id="PS50991"/>
    </source>
</evidence>
<gene>
    <name evidence="5" type="ORF">RGD00_01135</name>
</gene>
<dbReference type="GO" id="GO:0016829">
    <property type="term" value="F:lyase activity"/>
    <property type="evidence" value="ECO:0007669"/>
    <property type="project" value="UniProtKB-KW"/>
</dbReference>
<dbReference type="InterPro" id="IPR043594">
    <property type="entry name" value="HMGL"/>
</dbReference>
<comment type="caution">
    <text evidence="5">The sequence shown here is derived from an EMBL/GenBank/DDBJ whole genome shotgun (WGS) entry which is preliminary data.</text>
</comment>
<reference evidence="5 6" key="1">
    <citation type="submission" date="2023-09" db="EMBL/GenBank/DDBJ databases">
        <title>Xinfangfangia sedmenti sp. nov., isolated the sedment.</title>
        <authorList>
            <person name="Xu L."/>
        </authorList>
    </citation>
    <scope>NUCLEOTIDE SEQUENCE [LARGE SCALE GENOMIC DNA]</scope>
    <source>
        <strain evidence="5 6">LG-4</strain>
    </source>
</reference>
<dbReference type="PANTHER" id="PTHR42738:SF7">
    <property type="entry name" value="HYDROXYMETHYLGLUTARYL-COA LYASE"/>
    <property type="match status" value="1"/>
</dbReference>
<dbReference type="PANTHER" id="PTHR42738">
    <property type="entry name" value="HYDROXYMETHYLGLUTARYL-COA LYASE"/>
    <property type="match status" value="1"/>
</dbReference>
<dbReference type="RefSeq" id="WP_310455265.1">
    <property type="nucleotide sequence ID" value="NZ_JAVKPH010000001.1"/>
</dbReference>
<feature type="domain" description="Pyruvate carboxyltransferase" evidence="4">
    <location>
        <begin position="5"/>
        <end position="273"/>
    </location>
</feature>
<name>A0ABU1F2V4_9RHOB</name>
<evidence type="ECO:0000256" key="3">
    <source>
        <dbReference type="ARBA" id="ARBA00023239"/>
    </source>
</evidence>
<comment type="similarity">
    <text evidence="1">Belongs to the HMG-CoA lyase family.</text>
</comment>
<keyword evidence="3 5" id="KW-0456">Lyase</keyword>
<dbReference type="Pfam" id="PF00682">
    <property type="entry name" value="HMGL-like"/>
    <property type="match status" value="1"/>
</dbReference>
<dbReference type="SUPFAM" id="SSF51569">
    <property type="entry name" value="Aldolase"/>
    <property type="match status" value="1"/>
</dbReference>
<proteinExistence type="inferred from homology"/>
<evidence type="ECO:0000256" key="1">
    <source>
        <dbReference type="ARBA" id="ARBA00009405"/>
    </source>
</evidence>
<dbReference type="PROSITE" id="PS50991">
    <property type="entry name" value="PYR_CT"/>
    <property type="match status" value="1"/>
</dbReference>
<dbReference type="CDD" id="cd07938">
    <property type="entry name" value="DRE_TIM_HMGL"/>
    <property type="match status" value="1"/>
</dbReference>
<dbReference type="Gene3D" id="3.20.20.70">
    <property type="entry name" value="Aldolase class I"/>
    <property type="match status" value="1"/>
</dbReference>
<dbReference type="InterPro" id="IPR013785">
    <property type="entry name" value="Aldolase_TIM"/>
</dbReference>